<dbReference type="RefSeq" id="WP_091741357.1">
    <property type="nucleotide sequence ID" value="NZ_FNNQ01000012.1"/>
</dbReference>
<dbReference type="PANTHER" id="PTHR47307">
    <property type="entry name" value="GLUTATHIONE-REGULATED POTASSIUM-EFFLUX SYSTEM ANCILLARY PROTEIN KEFG"/>
    <property type="match status" value="1"/>
</dbReference>
<dbReference type="EMBL" id="FNNQ01000012">
    <property type="protein sequence ID" value="SDX24371.1"/>
    <property type="molecule type" value="Genomic_DNA"/>
</dbReference>
<keyword evidence="1" id="KW-0560">Oxidoreductase</keyword>
<dbReference type="GO" id="GO:0003955">
    <property type="term" value="F:NAD(P)H dehydrogenase (quinone) activity"/>
    <property type="evidence" value="ECO:0007669"/>
    <property type="project" value="TreeGrafter"/>
</dbReference>
<evidence type="ECO:0000256" key="1">
    <source>
        <dbReference type="ARBA" id="ARBA00023002"/>
    </source>
</evidence>
<organism evidence="3 4">
    <name type="scientific">Marininema mesophilum</name>
    <dbReference type="NCBI Taxonomy" id="1048340"/>
    <lineage>
        <taxon>Bacteria</taxon>
        <taxon>Bacillati</taxon>
        <taxon>Bacillota</taxon>
        <taxon>Bacilli</taxon>
        <taxon>Bacillales</taxon>
        <taxon>Thermoactinomycetaceae</taxon>
        <taxon>Marininema</taxon>
    </lineage>
</organism>
<proteinExistence type="predicted"/>
<dbReference type="Gene3D" id="3.40.50.360">
    <property type="match status" value="1"/>
</dbReference>
<name>A0A1H3A4M5_9BACL</name>
<dbReference type="SUPFAM" id="SSF52218">
    <property type="entry name" value="Flavoproteins"/>
    <property type="match status" value="1"/>
</dbReference>
<evidence type="ECO:0000259" key="2">
    <source>
        <dbReference type="Pfam" id="PF02525"/>
    </source>
</evidence>
<dbReference type="GO" id="GO:0010181">
    <property type="term" value="F:FMN binding"/>
    <property type="evidence" value="ECO:0007669"/>
    <property type="project" value="TreeGrafter"/>
</dbReference>
<feature type="domain" description="Flavodoxin-like fold" evidence="2">
    <location>
        <begin position="1"/>
        <end position="160"/>
    </location>
</feature>
<dbReference type="OrthoDB" id="9798454at2"/>
<evidence type="ECO:0000313" key="3">
    <source>
        <dbReference type="EMBL" id="SDX24371.1"/>
    </source>
</evidence>
<dbReference type="GO" id="GO:0009055">
    <property type="term" value="F:electron transfer activity"/>
    <property type="evidence" value="ECO:0007669"/>
    <property type="project" value="TreeGrafter"/>
</dbReference>
<gene>
    <name evidence="3" type="ORF">SAMN05444487_112118</name>
</gene>
<dbReference type="Pfam" id="PF02525">
    <property type="entry name" value="Flavodoxin_2"/>
    <property type="match status" value="1"/>
</dbReference>
<dbReference type="AlphaFoldDB" id="A0A1H3A4M5"/>
<accession>A0A1H3A4M5</accession>
<protein>
    <submittedName>
        <fullName evidence="3">Glutathione-regulated potassium-efflux system ancillary protein KefG</fullName>
    </submittedName>
</protein>
<dbReference type="Proteomes" id="UP000198534">
    <property type="component" value="Unassembled WGS sequence"/>
</dbReference>
<reference evidence="3 4" key="1">
    <citation type="submission" date="2016-10" db="EMBL/GenBank/DDBJ databases">
        <authorList>
            <person name="de Groot N.N."/>
        </authorList>
    </citation>
    <scope>NUCLEOTIDE SEQUENCE [LARGE SCALE GENOMIC DNA]</scope>
    <source>
        <strain evidence="3 4">DSM 45610</strain>
    </source>
</reference>
<dbReference type="STRING" id="1048340.SAMN05444487_112118"/>
<dbReference type="InterPro" id="IPR029039">
    <property type="entry name" value="Flavoprotein-like_sf"/>
</dbReference>
<keyword evidence="4" id="KW-1185">Reference proteome</keyword>
<sequence>MKTLVIVAHPNLTQSNANRILVDELKNHPEIDIHYLNWEINVKKEQELLEKYDRIVLQFPFYWYSVPAVLKKWFEEILTPGWAFGEGGNKLAGKEFISTITTGGSMEGYQAGAYNWHTISEYILPLQATITRCQGIFLPSFVIHGTRDLTKHELKEYAQQHIDYIKNYKYVPFPH</sequence>
<dbReference type="InterPro" id="IPR003680">
    <property type="entry name" value="Flavodoxin_fold"/>
</dbReference>
<dbReference type="PANTHER" id="PTHR47307:SF1">
    <property type="entry name" value="GLUTATHIONE-REGULATED POTASSIUM-EFFLUX SYSTEM ANCILLARY PROTEIN KEFG"/>
    <property type="match status" value="1"/>
</dbReference>
<dbReference type="InterPro" id="IPR046980">
    <property type="entry name" value="KefG/KefF"/>
</dbReference>
<evidence type="ECO:0000313" key="4">
    <source>
        <dbReference type="Proteomes" id="UP000198534"/>
    </source>
</evidence>